<feature type="region of interest" description="Disordered" evidence="6">
    <location>
        <begin position="213"/>
        <end position="238"/>
    </location>
</feature>
<feature type="compositionally biased region" description="Low complexity" evidence="6">
    <location>
        <begin position="45"/>
        <end position="64"/>
    </location>
</feature>
<evidence type="ECO:0000256" key="6">
    <source>
        <dbReference type="SAM" id="MobiDB-lite"/>
    </source>
</evidence>
<evidence type="ECO:0000313" key="10">
    <source>
        <dbReference type="Proteomes" id="UP001595997"/>
    </source>
</evidence>
<dbReference type="InterPro" id="IPR052027">
    <property type="entry name" value="PspC"/>
</dbReference>
<evidence type="ECO:0000256" key="4">
    <source>
        <dbReference type="ARBA" id="ARBA00022989"/>
    </source>
</evidence>
<keyword evidence="5 7" id="KW-0472">Membrane</keyword>
<feature type="domain" description="Phage shock protein PspC N-terminal" evidence="8">
    <location>
        <begin position="78"/>
        <end position="134"/>
    </location>
</feature>
<evidence type="ECO:0000256" key="5">
    <source>
        <dbReference type="ARBA" id="ARBA00023136"/>
    </source>
</evidence>
<dbReference type="Proteomes" id="UP001595997">
    <property type="component" value="Unassembled WGS sequence"/>
</dbReference>
<keyword evidence="10" id="KW-1185">Reference proteome</keyword>
<keyword evidence="2" id="KW-1003">Cell membrane</keyword>
<dbReference type="RefSeq" id="WP_386440662.1">
    <property type="nucleotide sequence ID" value="NZ_JBHSFH010000002.1"/>
</dbReference>
<sequence length="528" mass="53870">MTEDEHASPQPPPPQGAGDGGAAAAAHDEPRGGEGRAHGRGPGSGSAAEAGSGSGAEAAAGAGPQPERPDPAGPHAPRLTRSRRPRVAGGVCAGLGRYFDLDPVVFRVPLVVLSVVGGLGLIFYGFAWLLIPAEGEQQNEARWLLSGRVEGTTLSAILVALVGCGLFLASLGNSSTPFSLLIAGAVFGAAYWSRHRREAEAAEAVGAPVDPTTAHAVADAPPEAQAPPVPGMPSWWREPLTKDGSGDSGYLWGPADQGASSPARGFAGAAVRWRGERRGRPLGGLISMLASAAAVVGTFSEWESRPLGTSLTIGLACALAVYGLGLVVSAFAGRVGFGTVFMVVVTAVMLTGASLIPKSIGTDWRSVVWTPASAADVRSTYRLDAGMGELDLRNVQFSKGEKAVRTSAELGVGTLRVIVPSDVTVVLDARVGVGEVREYSESDPGGGSVVGRLSGFDRQQRATLAPVGGGAPAGTVELSVETEAGQLEIVRALPSGERPDGEAFTGPGRRAPVPAPEPVPERAPEPVP</sequence>
<dbReference type="PANTHER" id="PTHR33885">
    <property type="entry name" value="PHAGE SHOCK PROTEIN C"/>
    <property type="match status" value="1"/>
</dbReference>
<proteinExistence type="predicted"/>
<reference evidence="10" key="1">
    <citation type="journal article" date="2019" name="Int. J. Syst. Evol. Microbiol.">
        <title>The Global Catalogue of Microorganisms (GCM) 10K type strain sequencing project: providing services to taxonomists for standard genome sequencing and annotation.</title>
        <authorList>
            <consortium name="The Broad Institute Genomics Platform"/>
            <consortium name="The Broad Institute Genome Sequencing Center for Infectious Disease"/>
            <person name="Wu L."/>
            <person name="Ma J."/>
        </authorList>
    </citation>
    <scope>NUCLEOTIDE SEQUENCE [LARGE SCALE GENOMIC DNA]</scope>
    <source>
        <strain evidence="10">CGMCC 4.7357</strain>
    </source>
</reference>
<feature type="transmembrane region" description="Helical" evidence="7">
    <location>
        <begin position="335"/>
        <end position="356"/>
    </location>
</feature>
<keyword evidence="4 7" id="KW-1133">Transmembrane helix</keyword>
<evidence type="ECO:0000256" key="7">
    <source>
        <dbReference type="SAM" id="Phobius"/>
    </source>
</evidence>
<keyword evidence="3 7" id="KW-0812">Transmembrane</keyword>
<dbReference type="EMBL" id="JBHSFH010000002">
    <property type="protein sequence ID" value="MFC4492681.1"/>
    <property type="molecule type" value="Genomic_DNA"/>
</dbReference>
<accession>A0ABV9A116</accession>
<protein>
    <submittedName>
        <fullName evidence="9">PspC domain-containing protein</fullName>
    </submittedName>
</protein>
<feature type="transmembrane region" description="Helical" evidence="7">
    <location>
        <begin position="177"/>
        <end position="193"/>
    </location>
</feature>
<feature type="transmembrane region" description="Helical" evidence="7">
    <location>
        <begin position="306"/>
        <end position="328"/>
    </location>
</feature>
<comment type="subcellular location">
    <subcellularLocation>
        <location evidence="1">Cell membrane</location>
        <topology evidence="1">Single-pass membrane protein</topology>
    </subcellularLocation>
</comment>
<evidence type="ECO:0000256" key="1">
    <source>
        <dbReference type="ARBA" id="ARBA00004162"/>
    </source>
</evidence>
<feature type="region of interest" description="Disordered" evidence="6">
    <location>
        <begin position="489"/>
        <end position="528"/>
    </location>
</feature>
<feature type="transmembrane region" description="Helical" evidence="7">
    <location>
        <begin position="108"/>
        <end position="131"/>
    </location>
</feature>
<dbReference type="Pfam" id="PF04024">
    <property type="entry name" value="PspC"/>
    <property type="match status" value="1"/>
</dbReference>
<dbReference type="PANTHER" id="PTHR33885:SF3">
    <property type="entry name" value="PHAGE SHOCK PROTEIN C"/>
    <property type="match status" value="1"/>
</dbReference>
<gene>
    <name evidence="9" type="ORF">ACFPA8_00835</name>
</gene>
<dbReference type="InterPro" id="IPR007168">
    <property type="entry name" value="Phageshock_PspC_N"/>
</dbReference>
<feature type="region of interest" description="Disordered" evidence="6">
    <location>
        <begin position="1"/>
        <end position="83"/>
    </location>
</feature>
<feature type="transmembrane region" description="Helical" evidence="7">
    <location>
        <begin position="282"/>
        <end position="300"/>
    </location>
</feature>
<name>A0ABV9A116_9ACTN</name>
<evidence type="ECO:0000313" key="9">
    <source>
        <dbReference type="EMBL" id="MFC4492681.1"/>
    </source>
</evidence>
<evidence type="ECO:0000256" key="3">
    <source>
        <dbReference type="ARBA" id="ARBA00022692"/>
    </source>
</evidence>
<feature type="compositionally biased region" description="Basic and acidic residues" evidence="6">
    <location>
        <begin position="519"/>
        <end position="528"/>
    </location>
</feature>
<feature type="compositionally biased region" description="Basic and acidic residues" evidence="6">
    <location>
        <begin position="26"/>
        <end position="37"/>
    </location>
</feature>
<organism evidence="9 10">
    <name type="scientific">Streptomyces ovatisporus</name>
    <dbReference type="NCBI Taxonomy" id="1128682"/>
    <lineage>
        <taxon>Bacteria</taxon>
        <taxon>Bacillati</taxon>
        <taxon>Actinomycetota</taxon>
        <taxon>Actinomycetes</taxon>
        <taxon>Kitasatosporales</taxon>
        <taxon>Streptomycetaceae</taxon>
        <taxon>Streptomyces</taxon>
    </lineage>
</organism>
<feature type="transmembrane region" description="Helical" evidence="7">
    <location>
        <begin position="152"/>
        <end position="171"/>
    </location>
</feature>
<evidence type="ECO:0000256" key="2">
    <source>
        <dbReference type="ARBA" id="ARBA00022475"/>
    </source>
</evidence>
<evidence type="ECO:0000259" key="8">
    <source>
        <dbReference type="Pfam" id="PF04024"/>
    </source>
</evidence>
<comment type="caution">
    <text evidence="9">The sequence shown here is derived from an EMBL/GenBank/DDBJ whole genome shotgun (WGS) entry which is preliminary data.</text>
</comment>